<feature type="transmembrane region" description="Helical" evidence="3">
    <location>
        <begin position="7"/>
        <end position="27"/>
    </location>
</feature>
<dbReference type="Pfam" id="PF01553">
    <property type="entry name" value="Acyltransferase"/>
    <property type="match status" value="1"/>
</dbReference>
<dbReference type="RefSeq" id="WP_154564625.1">
    <property type="nucleotide sequence ID" value="NZ_VUMG01000004.1"/>
</dbReference>
<dbReference type="GO" id="GO:0003841">
    <property type="term" value="F:1-acylglycerol-3-phosphate O-acyltransferase activity"/>
    <property type="evidence" value="ECO:0007669"/>
    <property type="project" value="TreeGrafter"/>
</dbReference>
<evidence type="ECO:0000259" key="4">
    <source>
        <dbReference type="SMART" id="SM00563"/>
    </source>
</evidence>
<evidence type="ECO:0000313" key="6">
    <source>
        <dbReference type="Proteomes" id="UP000466104"/>
    </source>
</evidence>
<organism evidence="5 6">
    <name type="scientific">Cutibacterium porci</name>
    <dbReference type="NCBI Taxonomy" id="2605781"/>
    <lineage>
        <taxon>Bacteria</taxon>
        <taxon>Bacillati</taxon>
        <taxon>Actinomycetota</taxon>
        <taxon>Actinomycetes</taxon>
        <taxon>Propionibacteriales</taxon>
        <taxon>Propionibacteriaceae</taxon>
        <taxon>Cutibacterium</taxon>
    </lineage>
</organism>
<proteinExistence type="predicted"/>
<keyword evidence="3" id="KW-0472">Membrane</keyword>
<sequence>MRKIRRAAYVAIIGPAAVALTGFTFAFRRRGRHHLAPGTIIVSNHVHDFDCLALVRVFWPVGLRFNSQPSNFDIPVAGLILRAFGTIEVDPSDVRGFFSSNAEALADGDCVVIYPEGDISHYETSVSTFRPGAFALAVRTGAPIVPVALVRSGRMVGVRWRRPQLEARVGSPMYPDPALPSRQAREELRQRAERFVSRALDDAARMSESVAGSR</sequence>
<dbReference type="AlphaFoldDB" id="A0A7K0J921"/>
<evidence type="ECO:0000256" key="1">
    <source>
        <dbReference type="ARBA" id="ARBA00022679"/>
    </source>
</evidence>
<dbReference type="PANTHER" id="PTHR10434:SF11">
    <property type="entry name" value="1-ACYL-SN-GLYCEROL-3-PHOSPHATE ACYLTRANSFERASE"/>
    <property type="match status" value="1"/>
</dbReference>
<dbReference type="EMBL" id="VUMG01000004">
    <property type="protein sequence ID" value="MSS46467.1"/>
    <property type="molecule type" value="Genomic_DNA"/>
</dbReference>
<reference evidence="5 6" key="1">
    <citation type="submission" date="2019-08" db="EMBL/GenBank/DDBJ databases">
        <title>In-depth cultivation of the pig gut microbiome towards novel bacterial diversity and tailored functional studies.</title>
        <authorList>
            <person name="Wylensek D."/>
            <person name="Hitch T.C.A."/>
            <person name="Clavel T."/>
        </authorList>
    </citation>
    <scope>NUCLEOTIDE SEQUENCE [LARGE SCALE GENOMIC DNA]</scope>
    <source>
        <strain evidence="5 6">WCA-380-WT-3A</strain>
    </source>
</reference>
<accession>A0A7K0J921</accession>
<dbReference type="SMART" id="SM00563">
    <property type="entry name" value="PlsC"/>
    <property type="match status" value="1"/>
</dbReference>
<protein>
    <submittedName>
        <fullName evidence="5">1-acyl-sn-glycerol-3-phosphate acyltransferase</fullName>
    </submittedName>
</protein>
<gene>
    <name evidence="5" type="ORF">FYJ43_10660</name>
</gene>
<comment type="caution">
    <text evidence="5">The sequence shown here is derived from an EMBL/GenBank/DDBJ whole genome shotgun (WGS) entry which is preliminary data.</text>
</comment>
<dbReference type="GO" id="GO:0006654">
    <property type="term" value="P:phosphatidic acid biosynthetic process"/>
    <property type="evidence" value="ECO:0007669"/>
    <property type="project" value="TreeGrafter"/>
</dbReference>
<keyword evidence="1 5" id="KW-0808">Transferase</keyword>
<dbReference type="PANTHER" id="PTHR10434">
    <property type="entry name" value="1-ACYL-SN-GLYCEROL-3-PHOSPHATE ACYLTRANSFERASE"/>
    <property type="match status" value="1"/>
</dbReference>
<dbReference type="CDD" id="cd07989">
    <property type="entry name" value="LPLAT_AGPAT-like"/>
    <property type="match status" value="1"/>
</dbReference>
<evidence type="ECO:0000256" key="2">
    <source>
        <dbReference type="ARBA" id="ARBA00023315"/>
    </source>
</evidence>
<name>A0A7K0J921_9ACTN</name>
<keyword evidence="6" id="KW-1185">Reference proteome</keyword>
<feature type="domain" description="Phospholipid/glycerol acyltransferase" evidence="4">
    <location>
        <begin position="39"/>
        <end position="152"/>
    </location>
</feature>
<dbReference type="Proteomes" id="UP000466104">
    <property type="component" value="Unassembled WGS sequence"/>
</dbReference>
<keyword evidence="3" id="KW-0812">Transmembrane</keyword>
<dbReference type="InterPro" id="IPR002123">
    <property type="entry name" value="Plipid/glycerol_acylTrfase"/>
</dbReference>
<keyword evidence="3" id="KW-1133">Transmembrane helix</keyword>
<evidence type="ECO:0000256" key="3">
    <source>
        <dbReference type="SAM" id="Phobius"/>
    </source>
</evidence>
<keyword evidence="2 5" id="KW-0012">Acyltransferase</keyword>
<evidence type="ECO:0000313" key="5">
    <source>
        <dbReference type="EMBL" id="MSS46467.1"/>
    </source>
</evidence>
<dbReference type="SUPFAM" id="SSF69593">
    <property type="entry name" value="Glycerol-3-phosphate (1)-acyltransferase"/>
    <property type="match status" value="1"/>
</dbReference>